<feature type="region of interest" description="Disordered" evidence="2">
    <location>
        <begin position="2026"/>
        <end position="2085"/>
    </location>
</feature>
<dbReference type="InterPro" id="IPR039586">
    <property type="entry name" value="CFAP46"/>
</dbReference>
<feature type="compositionally biased region" description="Basic and acidic residues" evidence="2">
    <location>
        <begin position="1360"/>
        <end position="1371"/>
    </location>
</feature>
<evidence type="ECO:0000313" key="4">
    <source>
        <dbReference type="Proteomes" id="UP001164746"/>
    </source>
</evidence>
<feature type="region of interest" description="Disordered" evidence="2">
    <location>
        <begin position="834"/>
        <end position="866"/>
    </location>
</feature>
<name>A0ABY7FI00_MYAAR</name>
<dbReference type="Proteomes" id="UP001164746">
    <property type="component" value="Chromosome 12"/>
</dbReference>
<feature type="compositionally biased region" description="Low complexity" evidence="2">
    <location>
        <begin position="375"/>
        <end position="385"/>
    </location>
</feature>
<organism evidence="3 4">
    <name type="scientific">Mya arenaria</name>
    <name type="common">Soft-shell clam</name>
    <dbReference type="NCBI Taxonomy" id="6604"/>
    <lineage>
        <taxon>Eukaryota</taxon>
        <taxon>Metazoa</taxon>
        <taxon>Spiralia</taxon>
        <taxon>Lophotrochozoa</taxon>
        <taxon>Mollusca</taxon>
        <taxon>Bivalvia</taxon>
        <taxon>Autobranchia</taxon>
        <taxon>Heteroconchia</taxon>
        <taxon>Euheterodonta</taxon>
        <taxon>Imparidentia</taxon>
        <taxon>Neoheterodontei</taxon>
        <taxon>Myida</taxon>
        <taxon>Myoidea</taxon>
        <taxon>Myidae</taxon>
        <taxon>Mya</taxon>
    </lineage>
</organism>
<feature type="region of interest" description="Disordered" evidence="2">
    <location>
        <begin position="1448"/>
        <end position="1475"/>
    </location>
</feature>
<feature type="region of interest" description="Disordered" evidence="2">
    <location>
        <begin position="279"/>
        <end position="393"/>
    </location>
</feature>
<feature type="compositionally biased region" description="Polar residues" evidence="2">
    <location>
        <begin position="292"/>
        <end position="303"/>
    </location>
</feature>
<feature type="compositionally biased region" description="Polar residues" evidence="2">
    <location>
        <begin position="341"/>
        <end position="363"/>
    </location>
</feature>
<keyword evidence="4" id="KW-1185">Reference proteome</keyword>
<evidence type="ECO:0000256" key="1">
    <source>
        <dbReference type="SAM" id="Coils"/>
    </source>
</evidence>
<feature type="compositionally biased region" description="Polar residues" evidence="2">
    <location>
        <begin position="681"/>
        <end position="691"/>
    </location>
</feature>
<protein>
    <submittedName>
        <fullName evidence="3">CFA46-like protein</fullName>
    </submittedName>
</protein>
<dbReference type="Pfam" id="PF25439">
    <property type="entry name" value="TPR_CFAP46_N"/>
    <property type="match status" value="1"/>
</dbReference>
<feature type="region of interest" description="Disordered" evidence="2">
    <location>
        <begin position="1953"/>
        <end position="1982"/>
    </location>
</feature>
<feature type="region of interest" description="Disordered" evidence="2">
    <location>
        <begin position="673"/>
        <end position="714"/>
    </location>
</feature>
<dbReference type="PANTHER" id="PTHR15977">
    <property type="entry name" value="CILIA- AND FLAGELLA-ASSOCIATED PROTEIN 46"/>
    <property type="match status" value="1"/>
</dbReference>
<sequence>MDTSIRSLLVAAEKTVGQEKNPALQQAYSLLRNVAESKPSVDSPEAFSPDLYVQCAEIAFQNGLVEMTRECLKMYFMKPPPGNQFLCRAYLVQSQLLAPSGTNPDQLEKAVIYLLKAISFAKENPRYHFLVYNASVIYWQFSRPFLKPNFKQYLARSLHAVVKALDDIDDKDYEWRAQLMIALIECQLDAGRKSEASSIAAASTSFIKNNVPQLFKQVFGLIIRNQLIDTTKLHKDIKSSPELGIYYQICKLKVSLENNEPREYHEEIARLLNTMGVARTDSRKKKGMASAGSGTEPDSSLGSLSREVSEMSLPDSAKGRMGKLKNSDLRRALISERTSESLKSPSSTRDVNSPRNSRTPSKQKTGRESDRRSPTKGTGRRTPTPLSTKKISQDSEEMPYLLLELGRLSLELDFPDLAHDCAAHMATCNIKEQGFFLQLEFLQCDITVKQLAGKQESLHKQVVDTRLQAMKRCSEAITNAVRLADPNVIQAGCVTHLLVELRCQVHTELARCEEDEEQIQALSLDDGRVYTERLEVMLHRLELRSSLYNTPERPEDIAGMIIEQARKANSGTMRMKRSLLVKAGEALAPDAFALVLDSESSTKDVSGGKAPMTQIKKLANKARQFTKAALWGDLAKTARKQEVWDVCRVAARFCLLYDDSRWKIEVVEKIDTPKPERTRTQDLSAEGTQSSLDKRGPDGTGGDGSRPSSPGPQTTLYDRDLLRMLAEVNFIQGEAMVHLLRTEGVQLNDQPIPPVDRSKHPKGSFLRGLALGVELTEAWLVCCSATYIWNYNNHVLTQLRHREVMETLTTVETSSLVNICNALAYALMKPWFPTPSKDPTPPATPGLESPTLKKGKDKAQKSKTNTATVAISQDAMPDLKKAIEVLEYVLEVTGGGNQKDVVPILVRMPILQTWVAAKQLAQQQISKNLGVEEELWTQLTFLAYDQHMHNLVLRCSAKALRFAASGTQPKTRKIDGGLLGQSLVDNMGGKNAIRREALSAFLNSARFAMKADNYELVMTAARHYWNACCPLVSQPIERELLREPVRIILQCITETADSKKKEEKTENEDGQSVEAEIGETKSDSGRSAGGIGAVEDDLTLRAALYGVLFQSYADKGQWEAGLLAMDQAITDMPRTKHRLLIFKHRVMTKARLGRSVAMDIQKFKDESEDYVAHMWRRVALMSKETSEQLLSYQNAIEALSSESTTWLKVDLLQEFAQWLCVRDFPVEDAVDQLQWAIDIMINMQAEIDAKKQEELRAAAEAAEAKKASKGVEPANPQLKVEEITDLRILDGLVRSHVLMAEIVGRSSPIYSDCLIMAYTYIMRIWQVTVAVSGPTMKEILKNPPPPPQESGKGSAKKKPDKGAEKAPPVKEKPKRKGPLDVLPHNLDEWAVYDVPDEGYAFHQKACGPIALNELDLAKSRDEIALWREKQSQVAKEEARVREQMAQLAAQDKQSTRASYVSRRTDQTTDDSSTPIDSHLGKVLGAVQFQDIWTETADVLMRQEAQHGQAINFCIRAQALHHGDETYWYETTMLMVDAALQDYESRKRQGVARGILVHALNQFMRIKDERPNRTGVLGYITAMLAAKLAGVQWGIILEDHPDINNPSIMKMVHEICEAAIVLRDAVSAADQVLQDVQTLTSLQEAGDIKIACGELLLEIFRVHARETSALQLEDQRKGSVLKMVEDFIRATPDYTHMEREWVDTVKVVLEEAVSRFLDAHSTAGAGVPRLRCRALCGLGQCLRALSLHTSPDPPTHWLVNDVDLAGVATLELVECFGQYDPAIASQFLALHQSCVTSTRLVDLLSSAQLDPTQSRLAALLRQRANFLSREISSNSLASEAYQSVQAALENDWQSRAKVFGMETTRDVLEALQEKCKNHRHNVQQLLVKQESRRSQVALRDKMLANLDDSLQGQKPKGVIEEGEREERQLQDEFRDLVASLESYLKPITQQLEGVLVPPIGSPSTSTTEKPGREPKEPPPPPQEYVIILADSDLLQLPLEALRVFQADPIVSLSRDFSLQMFHHRYFQDQPPSEGGQAVSNKKGEPPKSAPKSAGKGGHAHPTEDAAAAAKKAKAKTGDNPLSRIPGMRDASKKMAKISVIVDPHLDCAETEENKPIEVFNKVLETYEQQFTPRWLGVMGNEHAPSVGEWEVYLVENSAFIFYGMESFLSYISPAKLSALNIPDCMIVCSLDMAQTTNSFARQSKTDVLKSAKMLALEKPVETAMLTSLAGIKCYLESVRLMCVPNRRKVPEAEESADETKNTSPQPNTDDSATEGSAAESSILSEKNASIDQHETEPHRSWFNLVCYGLPNLVVTQT</sequence>
<reference evidence="3" key="1">
    <citation type="submission" date="2022-11" db="EMBL/GenBank/DDBJ databases">
        <title>Centuries of genome instability and evolution in soft-shell clam transmissible cancer (bioRxiv).</title>
        <authorList>
            <person name="Hart S.F.M."/>
            <person name="Yonemitsu M.A."/>
            <person name="Giersch R.M."/>
            <person name="Beal B.F."/>
            <person name="Arriagada G."/>
            <person name="Davis B.W."/>
            <person name="Ostrander E.A."/>
            <person name="Goff S.P."/>
            <person name="Metzger M.J."/>
        </authorList>
    </citation>
    <scope>NUCLEOTIDE SEQUENCE</scope>
    <source>
        <strain evidence="3">MELC-2E11</strain>
        <tissue evidence="3">Siphon/mantle</tissue>
    </source>
</reference>
<evidence type="ECO:0000256" key="2">
    <source>
        <dbReference type="SAM" id="MobiDB-lite"/>
    </source>
</evidence>
<feature type="region of interest" description="Disordered" evidence="2">
    <location>
        <begin position="1058"/>
        <end position="1088"/>
    </location>
</feature>
<feature type="compositionally biased region" description="Polar residues" evidence="2">
    <location>
        <begin position="2260"/>
        <end position="2281"/>
    </location>
</feature>
<evidence type="ECO:0000313" key="3">
    <source>
        <dbReference type="EMBL" id="WAR21805.1"/>
    </source>
</evidence>
<dbReference type="EMBL" id="CP111023">
    <property type="protein sequence ID" value="WAR21805.1"/>
    <property type="molecule type" value="Genomic_DNA"/>
</dbReference>
<accession>A0ABY7FI00</accession>
<feature type="region of interest" description="Disordered" evidence="2">
    <location>
        <begin position="2248"/>
        <end position="2281"/>
    </location>
</feature>
<proteinExistence type="predicted"/>
<dbReference type="InterPro" id="IPR057466">
    <property type="entry name" value="CFAP46_TPR"/>
</dbReference>
<dbReference type="PANTHER" id="PTHR15977:SF15">
    <property type="entry name" value="CILIA- AND FLAGELLA-ASSOCIATED PROTEIN 46"/>
    <property type="match status" value="1"/>
</dbReference>
<gene>
    <name evidence="3" type="ORF">MAR_015779</name>
</gene>
<feature type="compositionally biased region" description="Basic and acidic residues" evidence="2">
    <location>
        <begin position="325"/>
        <end position="340"/>
    </location>
</feature>
<feature type="coiled-coil region" evidence="1">
    <location>
        <begin position="1860"/>
        <end position="1887"/>
    </location>
</feature>
<keyword evidence="1" id="KW-0175">Coiled coil</keyword>
<feature type="compositionally biased region" description="Pro residues" evidence="2">
    <location>
        <begin position="834"/>
        <end position="844"/>
    </location>
</feature>
<feature type="region of interest" description="Disordered" evidence="2">
    <location>
        <begin position="1338"/>
        <end position="1381"/>
    </location>
</feature>